<reference evidence="2" key="3">
    <citation type="submission" date="2022-06" db="UniProtKB">
        <authorList>
            <consortium name="EnsemblMetazoa"/>
        </authorList>
    </citation>
    <scope>IDENTIFICATION</scope>
</reference>
<dbReference type="AlphaFoldDB" id="A0A834RCE0"/>
<reference evidence="1" key="2">
    <citation type="submission" date="2020-01" db="EMBL/GenBank/DDBJ databases">
        <authorList>
            <person name="Korhonen P.K.K."/>
            <person name="Guangxu M.G."/>
            <person name="Wang T.W."/>
            <person name="Stroehlein A.J.S."/>
            <person name="Young N.D."/>
            <person name="Ang C.-S.A."/>
            <person name="Fernando D.W.F."/>
            <person name="Lu H.L."/>
            <person name="Taylor S.T."/>
            <person name="Ehtesham M.E.M."/>
            <person name="Najaraj S.H.N."/>
            <person name="Harsha G.H.G."/>
            <person name="Madugundu A.M."/>
            <person name="Renuse S.R."/>
            <person name="Holt D.H."/>
            <person name="Pandey A.P."/>
            <person name="Papenfuss A.P."/>
            <person name="Gasser R.B.G."/>
            <person name="Fischer K.F."/>
        </authorList>
    </citation>
    <scope>NUCLEOTIDE SEQUENCE</scope>
    <source>
        <strain evidence="1">SSS_KF_BRIS2020</strain>
    </source>
</reference>
<dbReference type="EMBL" id="WVUK01000054">
    <property type="protein sequence ID" value="KAF7493850.1"/>
    <property type="molecule type" value="Genomic_DNA"/>
</dbReference>
<evidence type="ECO:0000313" key="2">
    <source>
        <dbReference type="EnsemblMetazoa" id="KAF7493850.1"/>
    </source>
</evidence>
<proteinExistence type="predicted"/>
<evidence type="ECO:0000313" key="1">
    <source>
        <dbReference type="EMBL" id="KAF7493850.1"/>
    </source>
</evidence>
<accession>A0A834RCE0</accession>
<sequence length="187" mass="21411">MNNRSKVDPPSTQSVNAELLQNHLNDCEKNISLQKKSLNSHSKHNSVISKSCKFCSNSLRNSSEVSRNLFPGLLASLESSNNRLKNSSNFSRNFKSEKCYSDRFVQNLLIRKIKKDCDLKHKPQLLLKISESTRQSASQQNEWLSHFMINRNDQDGLRLGLESVVRSKTKNKDFVDGIIDNNKRKAM</sequence>
<protein>
    <submittedName>
        <fullName evidence="1 2">Uncharacterized protein</fullName>
    </submittedName>
</protein>
<organism evidence="1">
    <name type="scientific">Sarcoptes scabiei</name>
    <name type="common">Itch mite</name>
    <name type="synonym">Acarus scabiei</name>
    <dbReference type="NCBI Taxonomy" id="52283"/>
    <lineage>
        <taxon>Eukaryota</taxon>
        <taxon>Metazoa</taxon>
        <taxon>Ecdysozoa</taxon>
        <taxon>Arthropoda</taxon>
        <taxon>Chelicerata</taxon>
        <taxon>Arachnida</taxon>
        <taxon>Acari</taxon>
        <taxon>Acariformes</taxon>
        <taxon>Sarcoptiformes</taxon>
        <taxon>Astigmata</taxon>
        <taxon>Psoroptidia</taxon>
        <taxon>Sarcoptoidea</taxon>
        <taxon>Sarcoptidae</taxon>
        <taxon>Sarcoptinae</taxon>
        <taxon>Sarcoptes</taxon>
    </lineage>
</organism>
<gene>
    <name evidence="1" type="ORF">SSS_3362</name>
</gene>
<dbReference type="Proteomes" id="UP000070412">
    <property type="component" value="Unassembled WGS sequence"/>
</dbReference>
<dbReference type="EnsemblMetazoa" id="SSS_3362s_mrna">
    <property type="protein sequence ID" value="KAF7493850.1"/>
    <property type="gene ID" value="SSS_3362"/>
</dbReference>
<name>A0A834RCE0_SARSC</name>
<reference evidence="3" key="1">
    <citation type="journal article" date="2020" name="PLoS Negl. Trop. Dis.">
        <title>High-quality nuclear genome for Sarcoptes scabiei-A critical resource for a neglected parasite.</title>
        <authorList>
            <person name="Korhonen P.K."/>
            <person name="Gasser R.B."/>
            <person name="Ma G."/>
            <person name="Wang T."/>
            <person name="Stroehlein A.J."/>
            <person name="Young N.D."/>
            <person name="Ang C.S."/>
            <person name="Fernando D.D."/>
            <person name="Lu H.C."/>
            <person name="Taylor S."/>
            <person name="Reynolds S.L."/>
            <person name="Mofiz E."/>
            <person name="Najaraj S.H."/>
            <person name="Gowda H."/>
            <person name="Madugundu A."/>
            <person name="Renuse S."/>
            <person name="Holt D."/>
            <person name="Pandey A."/>
            <person name="Papenfuss A.T."/>
            <person name="Fischer K."/>
        </authorList>
    </citation>
    <scope>NUCLEOTIDE SEQUENCE [LARGE SCALE GENOMIC DNA]</scope>
</reference>
<evidence type="ECO:0000313" key="3">
    <source>
        <dbReference type="Proteomes" id="UP000070412"/>
    </source>
</evidence>
<keyword evidence="3" id="KW-1185">Reference proteome</keyword>